<gene>
    <name evidence="7" type="ORF">BG04_5614</name>
    <name evidence="6" type="ORF">BG04_5779</name>
</gene>
<dbReference type="KEGG" id="bmeg:BG04_5614"/>
<keyword evidence="3 5" id="KW-1133">Transmembrane helix</keyword>
<feature type="transmembrane region" description="Helical" evidence="5">
    <location>
        <begin position="93"/>
        <end position="111"/>
    </location>
</feature>
<keyword evidence="4 5" id="KW-0472">Membrane</keyword>
<dbReference type="KEGG" id="bmeg:BG04_5779"/>
<dbReference type="Proteomes" id="UP000031829">
    <property type="component" value="Plasmid pBMV_2"/>
</dbReference>
<evidence type="ECO:0000256" key="3">
    <source>
        <dbReference type="ARBA" id="ARBA00022989"/>
    </source>
</evidence>
<dbReference type="HOGENOM" id="CLU_126433_4_0_9"/>
<reference evidence="6 8" key="1">
    <citation type="journal article" date="2015" name="Genome Announc.">
        <title>Complete genome sequences for 35 biothreat assay-relevant bacillus species.</title>
        <authorList>
            <person name="Johnson S.L."/>
            <person name="Daligault H.E."/>
            <person name="Davenport K.W."/>
            <person name="Jaissle J."/>
            <person name="Frey K.G."/>
            <person name="Ladner J.T."/>
            <person name="Broomall S.M."/>
            <person name="Bishop-Lilly K.A."/>
            <person name="Bruce D.C."/>
            <person name="Gibbons H.S."/>
            <person name="Coyne S.R."/>
            <person name="Lo C.C."/>
            <person name="Meincke L."/>
            <person name="Munk A.C."/>
            <person name="Koroleva G.I."/>
            <person name="Rosenzweig C.N."/>
            <person name="Palacios G.F."/>
            <person name="Redden C.L."/>
            <person name="Minogue T.D."/>
            <person name="Chain P.S."/>
        </authorList>
    </citation>
    <scope>NUCLEOTIDE SEQUENCE [LARGE SCALE GENOMIC DNA]</scope>
    <source>
        <strain evidence="6">ATCC 14581</strain>
        <strain evidence="8">ATCC 14581 / DSM 32 / JCM 2506 / NBRC 15308 / NCIMB 9376 / NCTC 10342 / NRRL B-14308 / VKM B-512</strain>
        <plasmid evidence="6 8">pBMV_2</plasmid>
    </source>
</reference>
<accession>A0A0B6AYI3</accession>
<keyword evidence="2 5" id="KW-0812">Transmembrane</keyword>
<dbReference type="InterPro" id="IPR032808">
    <property type="entry name" value="DoxX"/>
</dbReference>
<evidence type="ECO:0000256" key="1">
    <source>
        <dbReference type="ARBA" id="ARBA00004141"/>
    </source>
</evidence>
<comment type="subcellular location">
    <subcellularLocation>
        <location evidence="1">Membrane</location>
        <topology evidence="1">Multi-pass membrane protein</topology>
    </subcellularLocation>
</comment>
<dbReference type="RefSeq" id="WP_034655812.1">
    <property type="nucleotide sequence ID" value="NZ_BCVB01000023.1"/>
</dbReference>
<organism evidence="6 8">
    <name type="scientific">Priestia megaterium (strain ATCC 14581 / DSM 32 / CCUG 1817 / JCM 2506 / NBRC 15308 / NCIMB 9376 / NCTC 10342 / NRRL B-14308 / VKM B-512 / Ford 19)</name>
    <name type="common">Bacillus megaterium</name>
    <dbReference type="NCBI Taxonomy" id="1348623"/>
    <lineage>
        <taxon>Bacteria</taxon>
        <taxon>Bacillati</taxon>
        <taxon>Bacillota</taxon>
        <taxon>Bacilli</taxon>
        <taxon>Bacillales</taxon>
        <taxon>Bacillaceae</taxon>
        <taxon>Priestia</taxon>
    </lineage>
</organism>
<keyword evidence="6" id="KW-0614">Plasmid</keyword>
<feature type="transmembrane region" description="Helical" evidence="5">
    <location>
        <begin position="37"/>
        <end position="60"/>
    </location>
</feature>
<evidence type="ECO:0000256" key="5">
    <source>
        <dbReference type="SAM" id="Phobius"/>
    </source>
</evidence>
<evidence type="ECO:0000313" key="7">
    <source>
        <dbReference type="EMBL" id="AJI25851.1"/>
    </source>
</evidence>
<dbReference type="GeneID" id="93645896"/>
<dbReference type="GO" id="GO:0016020">
    <property type="term" value="C:membrane"/>
    <property type="evidence" value="ECO:0007669"/>
    <property type="project" value="UniProtKB-SubCell"/>
</dbReference>
<feature type="transmembrane region" description="Helical" evidence="5">
    <location>
        <begin position="67"/>
        <end position="87"/>
    </location>
</feature>
<feature type="transmembrane region" description="Helical" evidence="5">
    <location>
        <begin position="7"/>
        <end position="25"/>
    </location>
</feature>
<sequence>MKWVLRIIQGLLVVGFFAFGTMKLTGNPMQVHTFEGFGYPLGLMYFVGICEIVGAIGLLVGFWKSRIALLASGGLTLLMAGAVFSHFKAGQGINVMMPALIFFALSLFVLIRIRKVE</sequence>
<evidence type="ECO:0000313" key="6">
    <source>
        <dbReference type="EMBL" id="AJI25783.1"/>
    </source>
</evidence>
<dbReference type="Pfam" id="PF13564">
    <property type="entry name" value="DoxX_2"/>
    <property type="match status" value="1"/>
</dbReference>
<name>A0A0B6AYI3_PRIM2</name>
<dbReference type="EMBL" id="CP009921">
    <property type="protein sequence ID" value="AJI25783.1"/>
    <property type="molecule type" value="Genomic_DNA"/>
</dbReference>
<evidence type="ECO:0000256" key="2">
    <source>
        <dbReference type="ARBA" id="ARBA00022692"/>
    </source>
</evidence>
<evidence type="ECO:0000256" key="4">
    <source>
        <dbReference type="ARBA" id="ARBA00023136"/>
    </source>
</evidence>
<proteinExistence type="predicted"/>
<geneLocation type="plasmid" evidence="6 8">
    <name>pBMV_2</name>
</geneLocation>
<dbReference type="AlphaFoldDB" id="A0A0B6AYI3"/>
<dbReference type="EMBL" id="CP009921">
    <property type="protein sequence ID" value="AJI25851.1"/>
    <property type="molecule type" value="Genomic_DNA"/>
</dbReference>
<protein>
    <submittedName>
        <fullName evidence="6">DoxX-like family protein</fullName>
    </submittedName>
</protein>
<evidence type="ECO:0000313" key="8">
    <source>
        <dbReference type="Proteomes" id="UP000031829"/>
    </source>
</evidence>